<sequence>MPDLRRRTEADAAAIRRWRARAEQAEAANERVRELHRGGF</sequence>
<dbReference type="EMBL" id="CP120992">
    <property type="protein sequence ID" value="WLQ44795.1"/>
    <property type="molecule type" value="Genomic_DNA"/>
</dbReference>
<protein>
    <submittedName>
        <fullName evidence="1">Uncharacterized protein</fullName>
    </submittedName>
</protein>
<keyword evidence="2" id="KW-1185">Reference proteome</keyword>
<dbReference type="Proteomes" id="UP001229952">
    <property type="component" value="Chromosome"/>
</dbReference>
<name>A0ABY9ID14_9ACTN</name>
<reference evidence="1 2" key="1">
    <citation type="submission" date="2023-03" db="EMBL/GenBank/DDBJ databases">
        <title>Isolation and description of six Streptomyces strains from soil environments, able to metabolize different microbial glucans.</title>
        <authorList>
            <person name="Widen T."/>
            <person name="Larsbrink J."/>
        </authorList>
    </citation>
    <scope>NUCLEOTIDE SEQUENCE [LARGE SCALE GENOMIC DNA]</scope>
    <source>
        <strain evidence="1 2">Mut2</strain>
    </source>
</reference>
<proteinExistence type="predicted"/>
<dbReference type="RefSeq" id="WP_306092044.1">
    <property type="nucleotide sequence ID" value="NZ_CP120992.1"/>
</dbReference>
<evidence type="ECO:0000313" key="2">
    <source>
        <dbReference type="Proteomes" id="UP001229952"/>
    </source>
</evidence>
<organism evidence="1 2">
    <name type="scientific">Streptomyces laculatispora</name>
    <dbReference type="NCBI Taxonomy" id="887464"/>
    <lineage>
        <taxon>Bacteria</taxon>
        <taxon>Bacillati</taxon>
        <taxon>Actinomycetota</taxon>
        <taxon>Actinomycetes</taxon>
        <taxon>Kitasatosporales</taxon>
        <taxon>Streptomycetaceae</taxon>
        <taxon>Streptomyces</taxon>
    </lineage>
</organism>
<accession>A0ABY9ID14</accession>
<evidence type="ECO:0000313" key="1">
    <source>
        <dbReference type="EMBL" id="WLQ44795.1"/>
    </source>
</evidence>
<gene>
    <name evidence="1" type="ORF">P8A22_35825</name>
</gene>